<dbReference type="SUPFAM" id="SSF51206">
    <property type="entry name" value="cAMP-binding domain-like"/>
    <property type="match status" value="2"/>
</dbReference>
<evidence type="ECO:0000313" key="3">
    <source>
        <dbReference type="EMBL" id="OQS02154.1"/>
    </source>
</evidence>
<feature type="compositionally biased region" description="Polar residues" evidence="1">
    <location>
        <begin position="456"/>
        <end position="473"/>
    </location>
</feature>
<protein>
    <recommendedName>
        <fullName evidence="2">Cyclic nucleotide-binding domain-containing protein</fullName>
    </recommendedName>
</protein>
<dbReference type="STRING" id="74557.A0A1V9ZVX1"/>
<sequence length="473" mass="53444">MDNRRSVPSLVVEEDGENEFESSGINTSVHHEPTGVFPMWLVERKDFQTFFPRFSNKLIPEDEKLRVAAQKEPEARNGIDIQLLSKWLVNVPALKSLNVLQAGELAKRMRWASTEPLDYVFRKGDIGDACYILVNGEVNVILNHERVGTLTKGMSFGEVALELDDARRTADIQAGDNGADFLVIRGEDYQNNVFRYQAKRRKKITKWLRTEISVFRDFSDNKLRYFESVSIDLFLHPGNCVYMEGEEVGALYFIKTGSISLEKNVMFETRHRRPASVNSWVVQSHKTNVQVPCYVVEPAGCFGMEYFLKLPTRSHTAVAKSETHLIAINKVDCASTVCGFSAKAIEKLCEKYRDMWNATITSTQVQVTAYNRNQKQSHTMPQQAINSPILVRQHHPDTKEKTTNYQFPSLERASWTANNNIVAKAQSGCYPGSNIFSPLSRSSSSPKLRSVSTLSINSSMSSPNLNKKSLPQL</sequence>
<dbReference type="InterPro" id="IPR018490">
    <property type="entry name" value="cNMP-bd_dom_sf"/>
</dbReference>
<dbReference type="InterPro" id="IPR000595">
    <property type="entry name" value="cNMP-bd_dom"/>
</dbReference>
<dbReference type="Gene3D" id="2.60.120.10">
    <property type="entry name" value="Jelly Rolls"/>
    <property type="match status" value="2"/>
</dbReference>
<dbReference type="InterPro" id="IPR014710">
    <property type="entry name" value="RmlC-like_jellyroll"/>
</dbReference>
<comment type="caution">
    <text evidence="3">The sequence shown here is derived from an EMBL/GenBank/DDBJ whole genome shotgun (WGS) entry which is preliminary data.</text>
</comment>
<reference evidence="3 4" key="1">
    <citation type="journal article" date="2014" name="Genome Biol. Evol.">
        <title>The secreted proteins of Achlya hypogyna and Thraustotheca clavata identify the ancestral oomycete secretome and reveal gene acquisitions by horizontal gene transfer.</title>
        <authorList>
            <person name="Misner I."/>
            <person name="Blouin N."/>
            <person name="Leonard G."/>
            <person name="Richards T.A."/>
            <person name="Lane C.E."/>
        </authorList>
    </citation>
    <scope>NUCLEOTIDE SEQUENCE [LARGE SCALE GENOMIC DNA]</scope>
    <source>
        <strain evidence="3 4">ATCC 34112</strain>
    </source>
</reference>
<evidence type="ECO:0000259" key="2">
    <source>
        <dbReference type="PROSITE" id="PS50042"/>
    </source>
</evidence>
<dbReference type="SMART" id="SM00100">
    <property type="entry name" value="cNMP"/>
    <property type="match status" value="1"/>
</dbReference>
<dbReference type="Pfam" id="PF00027">
    <property type="entry name" value="cNMP_binding"/>
    <property type="match status" value="1"/>
</dbReference>
<gene>
    <name evidence="3" type="ORF">THRCLA_21494</name>
</gene>
<dbReference type="CDD" id="cd00038">
    <property type="entry name" value="CAP_ED"/>
    <property type="match status" value="2"/>
</dbReference>
<feature type="region of interest" description="Disordered" evidence="1">
    <location>
        <begin position="454"/>
        <end position="473"/>
    </location>
</feature>
<dbReference type="OrthoDB" id="2021138at2759"/>
<dbReference type="AlphaFoldDB" id="A0A1V9ZVX1"/>
<dbReference type="EMBL" id="JNBS01001227">
    <property type="protein sequence ID" value="OQS02154.1"/>
    <property type="molecule type" value="Genomic_DNA"/>
</dbReference>
<dbReference type="InterPro" id="IPR018488">
    <property type="entry name" value="cNMP-bd_CS"/>
</dbReference>
<evidence type="ECO:0000313" key="4">
    <source>
        <dbReference type="Proteomes" id="UP000243217"/>
    </source>
</evidence>
<evidence type="ECO:0000256" key="1">
    <source>
        <dbReference type="SAM" id="MobiDB-lite"/>
    </source>
</evidence>
<dbReference type="PROSITE" id="PS50042">
    <property type="entry name" value="CNMP_BINDING_3"/>
    <property type="match status" value="2"/>
</dbReference>
<proteinExistence type="predicted"/>
<dbReference type="PROSITE" id="PS00889">
    <property type="entry name" value="CNMP_BINDING_2"/>
    <property type="match status" value="1"/>
</dbReference>
<dbReference type="Proteomes" id="UP000243217">
    <property type="component" value="Unassembled WGS sequence"/>
</dbReference>
<feature type="domain" description="Cyclic nucleotide-binding" evidence="2">
    <location>
        <begin position="214"/>
        <end position="261"/>
    </location>
</feature>
<name>A0A1V9ZVX1_9STRA</name>
<dbReference type="PANTHER" id="PTHR23011:SF28">
    <property type="entry name" value="CYCLIC NUCLEOTIDE-BINDING DOMAIN CONTAINING PROTEIN"/>
    <property type="match status" value="1"/>
</dbReference>
<accession>A0A1V9ZVX1</accession>
<dbReference type="PANTHER" id="PTHR23011">
    <property type="entry name" value="CYCLIC NUCLEOTIDE-BINDING DOMAIN CONTAINING PROTEIN"/>
    <property type="match status" value="1"/>
</dbReference>
<feature type="domain" description="Cyclic nucleotide-binding" evidence="2">
    <location>
        <begin position="93"/>
        <end position="210"/>
    </location>
</feature>
<organism evidence="3 4">
    <name type="scientific">Thraustotheca clavata</name>
    <dbReference type="NCBI Taxonomy" id="74557"/>
    <lineage>
        <taxon>Eukaryota</taxon>
        <taxon>Sar</taxon>
        <taxon>Stramenopiles</taxon>
        <taxon>Oomycota</taxon>
        <taxon>Saprolegniomycetes</taxon>
        <taxon>Saprolegniales</taxon>
        <taxon>Achlyaceae</taxon>
        <taxon>Thraustotheca</taxon>
    </lineage>
</organism>
<keyword evidence="4" id="KW-1185">Reference proteome</keyword>